<comment type="subcellular location">
    <subcellularLocation>
        <location evidence="1 12">Cell membrane</location>
        <topology evidence="1 12">Multi-pass membrane protein</topology>
    </subcellularLocation>
</comment>
<dbReference type="PROSITE" id="PS51257">
    <property type="entry name" value="PROKAR_LIPOPROTEIN"/>
    <property type="match status" value="1"/>
</dbReference>
<dbReference type="PANTHER" id="PTHR12428:SF65">
    <property type="entry name" value="CYTOCHROME C OXIDASE ASSEMBLY PROTEIN COX18, MITOCHONDRIAL"/>
    <property type="match status" value="1"/>
</dbReference>
<keyword evidence="4 12" id="KW-0812">Transmembrane</keyword>
<feature type="transmembrane region" description="Helical" evidence="12">
    <location>
        <begin position="124"/>
        <end position="145"/>
    </location>
</feature>
<evidence type="ECO:0000256" key="2">
    <source>
        <dbReference type="ARBA" id="ARBA00022448"/>
    </source>
</evidence>
<dbReference type="GO" id="GO:0032977">
    <property type="term" value="F:membrane insertase activity"/>
    <property type="evidence" value="ECO:0007669"/>
    <property type="project" value="InterPro"/>
</dbReference>
<evidence type="ECO:0000256" key="12">
    <source>
        <dbReference type="HAMAP-Rule" id="MF_01811"/>
    </source>
</evidence>
<accession>A0A0E1EFK3</accession>
<comment type="similarity">
    <text evidence="12">Belongs to the OXA1/ALB3/YidC family. Type 2 subfamily.</text>
</comment>
<name>A0A0E1EFK3_STRAG</name>
<evidence type="ECO:0000256" key="11">
    <source>
        <dbReference type="ARBA" id="ARBA00023288"/>
    </source>
</evidence>
<dbReference type="EMBL" id="LCVB01000033">
    <property type="protein sequence ID" value="KLJ28019.1"/>
    <property type="molecule type" value="Genomic_DNA"/>
</dbReference>
<dbReference type="Pfam" id="PF02096">
    <property type="entry name" value="60KD_IMP"/>
    <property type="match status" value="1"/>
</dbReference>
<comment type="caution">
    <text evidence="15">The sequence shown here is derived from an EMBL/GenBank/DDBJ whole genome shotgun (WGS) entry which is preliminary data.</text>
</comment>
<dbReference type="PANTHER" id="PTHR12428">
    <property type="entry name" value="OXA1"/>
    <property type="match status" value="1"/>
</dbReference>
<keyword evidence="5 12" id="KW-0732">Signal</keyword>
<keyword evidence="2 12" id="KW-0813">Transport</keyword>
<feature type="domain" description="Membrane insertase YidC/Oxa/ALB C-terminal" evidence="13">
    <location>
        <begin position="55"/>
        <end position="236"/>
    </location>
</feature>
<evidence type="ECO:0000256" key="6">
    <source>
        <dbReference type="ARBA" id="ARBA00022927"/>
    </source>
</evidence>
<evidence type="ECO:0000256" key="10">
    <source>
        <dbReference type="ARBA" id="ARBA00023186"/>
    </source>
</evidence>
<evidence type="ECO:0000256" key="9">
    <source>
        <dbReference type="ARBA" id="ARBA00023139"/>
    </source>
</evidence>
<dbReference type="AlphaFoldDB" id="A0A0E1EFK3"/>
<comment type="function">
    <text evidence="12">Required for the insertion and/or proper folding and/or complex formation of integral membrane proteins into the membrane. Involved in integration of membrane proteins that insert both dependently and independently of the Sec translocase complex, as well as at least some lipoproteins.</text>
</comment>
<evidence type="ECO:0000256" key="7">
    <source>
        <dbReference type="ARBA" id="ARBA00022989"/>
    </source>
</evidence>
<dbReference type="HAMAP" id="MF_01811">
    <property type="entry name" value="YidC_type2"/>
    <property type="match status" value="1"/>
</dbReference>
<protein>
    <recommendedName>
        <fullName evidence="12">Membrane protein insertase YidC</fullName>
    </recommendedName>
    <alternativeName>
        <fullName evidence="12">Foldase YidC</fullName>
    </alternativeName>
    <alternativeName>
        <fullName evidence="12">Membrane integrase YidC</fullName>
    </alternativeName>
    <alternativeName>
        <fullName evidence="12">Membrane protein YidC</fullName>
    </alternativeName>
</protein>
<organism evidence="15 17">
    <name type="scientific">Streptococcus agalactiae</name>
    <dbReference type="NCBI Taxonomy" id="1311"/>
    <lineage>
        <taxon>Bacteria</taxon>
        <taxon>Bacillati</taxon>
        <taxon>Bacillota</taxon>
        <taxon>Bacilli</taxon>
        <taxon>Lactobacillales</taxon>
        <taxon>Streptococcaceae</taxon>
        <taxon>Streptococcus</taxon>
    </lineage>
</organism>
<keyword evidence="7 12" id="KW-1133">Transmembrane helix</keyword>
<dbReference type="RefSeq" id="WP_000727918.1">
    <property type="nucleotide sequence ID" value="NZ_AP018935.1"/>
</dbReference>
<keyword evidence="9" id="KW-0564">Palmitate</keyword>
<dbReference type="CDD" id="cd20070">
    <property type="entry name" value="5TM_YidC_Alb3"/>
    <property type="match status" value="1"/>
</dbReference>
<keyword evidence="10 12" id="KW-0143">Chaperone</keyword>
<keyword evidence="11 12" id="KW-0449">Lipoprotein</keyword>
<keyword evidence="6 12" id="KW-0653">Protein transport</keyword>
<gene>
    <name evidence="12" type="primary">yidC</name>
    <name evidence="15" type="ORF">AX245_03655</name>
    <name evidence="14" type="ORF">WA45_09125</name>
</gene>
<evidence type="ECO:0000313" key="15">
    <source>
        <dbReference type="EMBL" id="OCM70931.1"/>
    </source>
</evidence>
<evidence type="ECO:0000313" key="14">
    <source>
        <dbReference type="EMBL" id="KLJ28019.1"/>
    </source>
</evidence>
<proteinExistence type="inferred from homology"/>
<evidence type="ECO:0000256" key="8">
    <source>
        <dbReference type="ARBA" id="ARBA00023136"/>
    </source>
</evidence>
<dbReference type="Proteomes" id="UP000035174">
    <property type="component" value="Unassembled WGS sequence"/>
</dbReference>
<feature type="transmembrane region" description="Helical" evidence="12">
    <location>
        <begin position="165"/>
        <end position="185"/>
    </location>
</feature>
<dbReference type="InterPro" id="IPR023060">
    <property type="entry name" value="YidC/YidC1/YidC2_Firmicutes"/>
</dbReference>
<evidence type="ECO:0000313" key="16">
    <source>
        <dbReference type="Proteomes" id="UP000035174"/>
    </source>
</evidence>
<dbReference type="InterPro" id="IPR047196">
    <property type="entry name" value="YidC_ALB_C"/>
</dbReference>
<dbReference type="KEGG" id="sage:EN72_02410"/>
<feature type="transmembrane region" description="Helical" evidence="12">
    <location>
        <begin position="54"/>
        <end position="73"/>
    </location>
</feature>
<evidence type="ECO:0000256" key="1">
    <source>
        <dbReference type="ARBA" id="ARBA00004651"/>
    </source>
</evidence>
<dbReference type="GO" id="GO:0005886">
    <property type="term" value="C:plasma membrane"/>
    <property type="evidence" value="ECO:0007669"/>
    <property type="project" value="UniProtKB-SubCell"/>
</dbReference>
<sequence length="271" mass="31038">MKKKLKTFSLILLTGSLLVACGRGEVSSHSATLWEQIVYAFAKSIQWLSFNHSIGLGIILFTLIIRAIMMPLYNMQMKSSQKMQEIQPRLKELQKKYPGKDPDNRLKLNDEMQSMYKAEGVNPYASVLPLLIQLPVLWALFQALTRVSFLKVGTFLSLELSQPDPYYILPVLAALFTFLSTWLTNKAAVEKNIALTLMTYVMPFIILVTSFNFASGVVLYWTVSNAFQVFQILLLNNPYKIIKVREEAVRVAHEKEQRVKRAKRKASKKRK</sequence>
<feature type="transmembrane region" description="Helical" evidence="12">
    <location>
        <begin position="192"/>
        <end position="211"/>
    </location>
</feature>
<dbReference type="SMR" id="A0A0E1EFK3"/>
<keyword evidence="3 12" id="KW-1003">Cell membrane</keyword>
<reference evidence="14 16" key="1">
    <citation type="journal article" date="2015" name="PLoS ONE">
        <title>Genomic analysis reveals the molecular basis for capsule loss in the group B streptococcus population.</title>
        <authorList>
            <consortium name="DEVANI Consortium"/>
            <person name="Rosini R."/>
            <person name="Campisi E."/>
            <person name="De Chiara M."/>
            <person name="Tettelin H."/>
            <person name="Rinaudo D."/>
            <person name="Toniolo C."/>
            <person name="Metruccio M."/>
            <person name="Guidotti S."/>
            <person name="Sorensen U.B."/>
            <person name="Kilian M."/>
            <person name="Ramirez M."/>
            <person name="Janulczyk R."/>
            <person name="Donati C."/>
            <person name="Grandi G."/>
            <person name="Margarit I."/>
        </authorList>
    </citation>
    <scope>NUCLEOTIDE SEQUENCE [LARGE SCALE GENOMIC DNA]</scope>
    <source>
        <strain evidence="14 16">ES-PW-063</strain>
    </source>
</reference>
<dbReference type="Proteomes" id="UP000093122">
    <property type="component" value="Unassembled WGS sequence"/>
</dbReference>
<dbReference type="InterPro" id="IPR001708">
    <property type="entry name" value="YidC/ALB3/OXA1/COX18"/>
</dbReference>
<evidence type="ECO:0000259" key="13">
    <source>
        <dbReference type="Pfam" id="PF02096"/>
    </source>
</evidence>
<dbReference type="NCBIfam" id="TIGR03592">
    <property type="entry name" value="yidC_oxa1_cterm"/>
    <property type="match status" value="1"/>
</dbReference>
<evidence type="ECO:0000256" key="5">
    <source>
        <dbReference type="ARBA" id="ARBA00022729"/>
    </source>
</evidence>
<evidence type="ECO:0000256" key="4">
    <source>
        <dbReference type="ARBA" id="ARBA00022692"/>
    </source>
</evidence>
<reference evidence="15 17" key="2">
    <citation type="journal article" date="2016" name="Sci. Rep.">
        <title>Serotype IV Streptococcus agalactiae ST-452 has arisen from large genomic recombination events between CC23 and the hypervirulent CC17 lineages.</title>
        <authorList>
            <person name="Campisi E."/>
            <person name="Rinaudo C.D."/>
            <person name="Donati C."/>
            <person name="Barucco M."/>
            <person name="Torricelli G."/>
            <person name="Edwards M.S."/>
            <person name="Baker C.J."/>
            <person name="Margarit I."/>
            <person name="Rosini R."/>
        </authorList>
    </citation>
    <scope>NUCLEOTIDE SEQUENCE [LARGE SCALE GENOMIC DNA]</scope>
    <source>
        <strain evidence="15 17">CZ-PW-140</strain>
    </source>
</reference>
<dbReference type="PRINTS" id="PR00701">
    <property type="entry name" value="60KDINNERMP"/>
</dbReference>
<dbReference type="GO" id="GO:0051205">
    <property type="term" value="P:protein insertion into membrane"/>
    <property type="evidence" value="ECO:0007669"/>
    <property type="project" value="TreeGrafter"/>
</dbReference>
<dbReference type="InterPro" id="IPR028055">
    <property type="entry name" value="YidC/Oxa/ALB_C"/>
</dbReference>
<evidence type="ECO:0000256" key="3">
    <source>
        <dbReference type="ARBA" id="ARBA00022475"/>
    </source>
</evidence>
<evidence type="ECO:0000313" key="17">
    <source>
        <dbReference type="Proteomes" id="UP000093122"/>
    </source>
</evidence>
<dbReference type="EMBL" id="MAWT01000042">
    <property type="protein sequence ID" value="OCM70931.1"/>
    <property type="molecule type" value="Genomic_DNA"/>
</dbReference>
<dbReference type="GO" id="GO:0015031">
    <property type="term" value="P:protein transport"/>
    <property type="evidence" value="ECO:0007669"/>
    <property type="project" value="UniProtKB-KW"/>
</dbReference>
<keyword evidence="8 12" id="KW-0472">Membrane</keyword>